<proteinExistence type="inferred from homology"/>
<evidence type="ECO:0000313" key="5">
    <source>
        <dbReference type="Proteomes" id="UP001226574"/>
    </source>
</evidence>
<dbReference type="InterPro" id="IPR012675">
    <property type="entry name" value="Beta-grasp_dom_sf"/>
</dbReference>
<dbReference type="EMBL" id="JAVIFY010000019">
    <property type="protein sequence ID" value="MDQ9093706.1"/>
    <property type="molecule type" value="Genomic_DNA"/>
</dbReference>
<evidence type="ECO:0000256" key="1">
    <source>
        <dbReference type="ARBA" id="ARBA00022741"/>
    </source>
</evidence>
<dbReference type="PANTHER" id="PTHR33359:SF1">
    <property type="entry name" value="MOLYBDOPTERIN SYNTHASE SULFUR CARRIER SUBUNIT"/>
    <property type="match status" value="1"/>
</dbReference>
<organism evidence="4 5">
    <name type="scientific">Pseudoalteromonas haloplanktis</name>
    <name type="common">Alteromonas haloplanktis</name>
    <dbReference type="NCBI Taxonomy" id="228"/>
    <lineage>
        <taxon>Bacteria</taxon>
        <taxon>Pseudomonadati</taxon>
        <taxon>Pseudomonadota</taxon>
        <taxon>Gammaproteobacteria</taxon>
        <taxon>Alteromonadales</taxon>
        <taxon>Pseudoalteromonadaceae</taxon>
        <taxon>Pseudoalteromonas</taxon>
    </lineage>
</organism>
<gene>
    <name evidence="4" type="ORF">RC083_19220</name>
</gene>
<dbReference type="Gene3D" id="3.10.20.30">
    <property type="match status" value="1"/>
</dbReference>
<evidence type="ECO:0000313" key="4">
    <source>
        <dbReference type="EMBL" id="MDQ9093706.1"/>
    </source>
</evidence>
<comment type="similarity">
    <text evidence="2">Belongs to the MoaD family.</text>
</comment>
<protein>
    <recommendedName>
        <fullName evidence="3">Molybdopterin synthase sulfur carrier subunit</fullName>
    </recommendedName>
</protein>
<accession>A0ABU1BIV7</accession>
<dbReference type="InterPro" id="IPR044672">
    <property type="entry name" value="MOCS2A"/>
</dbReference>
<sequence length="98" mass="10820">MAIGNAIKQSANTMTNQVNLLFFGQLKERLQCENYNIEIQHPLSIEQLKAYLVSLEPTWQVALNDNLLIAAVNQQIAQQHAIVKGGDEVAFFPPVTGG</sequence>
<keyword evidence="1" id="KW-0547">Nucleotide-binding</keyword>
<dbReference type="InterPro" id="IPR016155">
    <property type="entry name" value="Mopterin_synth/thiamin_S_b"/>
</dbReference>
<dbReference type="Pfam" id="PF02597">
    <property type="entry name" value="ThiS"/>
    <property type="match status" value="1"/>
</dbReference>
<evidence type="ECO:0000256" key="3">
    <source>
        <dbReference type="ARBA" id="ARBA00024247"/>
    </source>
</evidence>
<reference evidence="4 5" key="1">
    <citation type="submission" date="2023-08" db="EMBL/GenBank/DDBJ databases">
        <title>Pseudoalteromonas haloplanktis LL1 genome.</title>
        <authorList>
            <person name="Wu S."/>
        </authorList>
    </citation>
    <scope>NUCLEOTIDE SEQUENCE [LARGE SCALE GENOMIC DNA]</scope>
    <source>
        <strain evidence="4 5">LL1</strain>
    </source>
</reference>
<dbReference type="SUPFAM" id="SSF54285">
    <property type="entry name" value="MoaD/ThiS"/>
    <property type="match status" value="1"/>
</dbReference>
<dbReference type="CDD" id="cd00754">
    <property type="entry name" value="Ubl_MoaD"/>
    <property type="match status" value="1"/>
</dbReference>
<dbReference type="RefSeq" id="WP_016707409.1">
    <property type="nucleotide sequence ID" value="NZ_JAVIFY010000019.1"/>
</dbReference>
<dbReference type="PANTHER" id="PTHR33359">
    <property type="entry name" value="MOLYBDOPTERIN SYNTHASE SULFUR CARRIER SUBUNIT"/>
    <property type="match status" value="1"/>
</dbReference>
<keyword evidence="5" id="KW-1185">Reference proteome</keyword>
<dbReference type="Proteomes" id="UP001226574">
    <property type="component" value="Unassembled WGS sequence"/>
</dbReference>
<comment type="caution">
    <text evidence="4">The sequence shown here is derived from an EMBL/GenBank/DDBJ whole genome shotgun (WGS) entry which is preliminary data.</text>
</comment>
<evidence type="ECO:0000256" key="2">
    <source>
        <dbReference type="ARBA" id="ARBA00024200"/>
    </source>
</evidence>
<name>A0ABU1BIV7_PSEHA</name>
<dbReference type="InterPro" id="IPR003749">
    <property type="entry name" value="ThiS/MoaD-like"/>
</dbReference>